<dbReference type="InterPro" id="IPR006612">
    <property type="entry name" value="THAP_Znf"/>
</dbReference>
<organism evidence="8">
    <name type="scientific">Rhipicephalus zambeziensis</name>
    <dbReference type="NCBI Taxonomy" id="60191"/>
    <lineage>
        <taxon>Eukaryota</taxon>
        <taxon>Metazoa</taxon>
        <taxon>Ecdysozoa</taxon>
        <taxon>Arthropoda</taxon>
        <taxon>Chelicerata</taxon>
        <taxon>Arachnida</taxon>
        <taxon>Acari</taxon>
        <taxon>Parasitiformes</taxon>
        <taxon>Ixodida</taxon>
        <taxon>Ixodoidea</taxon>
        <taxon>Ixodidae</taxon>
        <taxon>Rhipicephalinae</taxon>
        <taxon>Rhipicephalus</taxon>
        <taxon>Rhipicephalus</taxon>
    </lineage>
</organism>
<protein>
    <submittedName>
        <fullName evidence="8">THAP domain-containing protein 11</fullName>
    </submittedName>
</protein>
<dbReference type="GO" id="GO:0008270">
    <property type="term" value="F:zinc ion binding"/>
    <property type="evidence" value="ECO:0007669"/>
    <property type="project" value="UniProtKB-KW"/>
</dbReference>
<evidence type="ECO:0000256" key="4">
    <source>
        <dbReference type="ARBA" id="ARBA00023125"/>
    </source>
</evidence>
<feature type="region of interest" description="Disordered" evidence="6">
    <location>
        <begin position="122"/>
        <end position="192"/>
    </location>
</feature>
<dbReference type="AlphaFoldDB" id="A0A224ZA07"/>
<dbReference type="GO" id="GO:0003677">
    <property type="term" value="F:DNA binding"/>
    <property type="evidence" value="ECO:0007669"/>
    <property type="project" value="UniProtKB-UniRule"/>
</dbReference>
<evidence type="ECO:0000259" key="7">
    <source>
        <dbReference type="PROSITE" id="PS50950"/>
    </source>
</evidence>
<keyword evidence="3" id="KW-0862">Zinc</keyword>
<evidence type="ECO:0000256" key="2">
    <source>
        <dbReference type="ARBA" id="ARBA00022771"/>
    </source>
</evidence>
<feature type="domain" description="THAP-type" evidence="7">
    <location>
        <begin position="16"/>
        <end position="101"/>
    </location>
</feature>
<sequence>MCRVKPCKLVRGAIKMSRMNCCVVGCTNSYKKCPPGTKLFRFPARPCFIHQREHWIRSVRRVNEDGTVWQPAKWSRVCSQHFVGGKPSTDPASPSYAPAVFPPAYRETSFIAEDKRSRYERWRKRSHVPSTLSDPGSTSLHGDVGEDEFVSSTISPCDRGDELGSIPDVSPRGDENELSTHDVSTQTDERSPHGPALFVSLSCLLDSCASEASVQCSHIPVPQSELRDEAPIT</sequence>
<keyword evidence="2 5" id="KW-0863">Zinc-finger</keyword>
<dbReference type="SUPFAM" id="SSF57716">
    <property type="entry name" value="Glucocorticoid receptor-like (DNA-binding domain)"/>
    <property type="match status" value="1"/>
</dbReference>
<dbReference type="SMART" id="SM00980">
    <property type="entry name" value="THAP"/>
    <property type="match status" value="1"/>
</dbReference>
<evidence type="ECO:0000313" key="8">
    <source>
        <dbReference type="EMBL" id="MAA23452.1"/>
    </source>
</evidence>
<keyword evidence="4 5" id="KW-0238">DNA-binding</keyword>
<accession>A0A224ZA07</accession>
<feature type="compositionally biased region" description="Basic and acidic residues" evidence="6">
    <location>
        <begin position="171"/>
        <end position="180"/>
    </location>
</feature>
<evidence type="ECO:0000256" key="5">
    <source>
        <dbReference type="PROSITE-ProRule" id="PRU00309"/>
    </source>
</evidence>
<dbReference type="EMBL" id="GFPF01012306">
    <property type="protein sequence ID" value="MAA23452.1"/>
    <property type="molecule type" value="Transcribed_RNA"/>
</dbReference>
<keyword evidence="1" id="KW-0479">Metal-binding</keyword>
<name>A0A224ZA07_9ACAR</name>
<dbReference type="PROSITE" id="PS50950">
    <property type="entry name" value="ZF_THAP"/>
    <property type="match status" value="1"/>
</dbReference>
<reference evidence="8" key="1">
    <citation type="journal article" date="2017" name="Parasit. Vectors">
        <title>Sialotranscriptomics of Rhipicephalus zambeziensis reveals intricate expression profiles of secretory proteins and suggests tight temporal transcriptional regulation during blood-feeding.</title>
        <authorList>
            <person name="de Castro M.H."/>
            <person name="de Klerk D."/>
            <person name="Pienaar R."/>
            <person name="Rees D.J.G."/>
            <person name="Mans B.J."/>
        </authorList>
    </citation>
    <scope>NUCLEOTIDE SEQUENCE</scope>
    <source>
        <tissue evidence="8">Salivary glands</tissue>
    </source>
</reference>
<dbReference type="Pfam" id="PF05485">
    <property type="entry name" value="THAP"/>
    <property type="match status" value="1"/>
</dbReference>
<proteinExistence type="predicted"/>
<evidence type="ECO:0000256" key="1">
    <source>
        <dbReference type="ARBA" id="ARBA00022723"/>
    </source>
</evidence>
<evidence type="ECO:0000256" key="3">
    <source>
        <dbReference type="ARBA" id="ARBA00022833"/>
    </source>
</evidence>
<evidence type="ECO:0000256" key="6">
    <source>
        <dbReference type="SAM" id="MobiDB-lite"/>
    </source>
</evidence>
<feature type="compositionally biased region" description="Polar residues" evidence="6">
    <location>
        <begin position="128"/>
        <end position="140"/>
    </location>
</feature>